<accession>A0A1G9K7K9</accession>
<dbReference type="GO" id="GO:0006508">
    <property type="term" value="P:proteolysis"/>
    <property type="evidence" value="ECO:0007669"/>
    <property type="project" value="UniProtKB-KW"/>
</dbReference>
<keyword evidence="15" id="KW-1185">Reference proteome</keyword>
<name>A0A1G9K7K9_9GAMM</name>
<keyword evidence="4 12" id="KW-0812">Transmembrane</keyword>
<keyword evidence="5" id="KW-0479">Metal-binding</keyword>
<dbReference type="PANTHER" id="PTHR43221:SF2">
    <property type="entry name" value="PROTEASE HTPX HOMOLOG"/>
    <property type="match status" value="1"/>
</dbReference>
<keyword evidence="3 14" id="KW-0645">Protease</keyword>
<dbReference type="EMBL" id="FNGH01000004">
    <property type="protein sequence ID" value="SDL45424.1"/>
    <property type="molecule type" value="Genomic_DNA"/>
</dbReference>
<keyword evidence="7" id="KW-0862">Zinc</keyword>
<dbReference type="PANTHER" id="PTHR43221">
    <property type="entry name" value="PROTEASE HTPX"/>
    <property type="match status" value="1"/>
</dbReference>
<evidence type="ECO:0000256" key="1">
    <source>
        <dbReference type="ARBA" id="ARBA00001947"/>
    </source>
</evidence>
<evidence type="ECO:0000256" key="3">
    <source>
        <dbReference type="ARBA" id="ARBA00022670"/>
    </source>
</evidence>
<evidence type="ECO:0000256" key="6">
    <source>
        <dbReference type="ARBA" id="ARBA00022801"/>
    </source>
</evidence>
<feature type="transmembrane region" description="Helical" evidence="12">
    <location>
        <begin position="235"/>
        <end position="258"/>
    </location>
</feature>
<evidence type="ECO:0000256" key="2">
    <source>
        <dbReference type="ARBA" id="ARBA00022475"/>
    </source>
</evidence>
<proteinExistence type="predicted"/>
<sequence>MAAPSSMDFFAAQDRARRNTGRLVLLLIIAVVSLVAMATLAVALVLVISEGSQQQTAGDPLARALDPYLLGSVALGVLALVVMGSLFKHLQLRAGGRAVAEAMGGRLLNGNARDADEQRMLNVVEEMAIASGTPVPAVYVLEEPGINAFAAGHSPQDAVVGITRGAIERLDRDELQGVVAHEFSHIFNGDMRLNLRLVALLHGLLLIGLIGHMVLRGSAVRRLSGGGNRNNNGQAAMLALGAALMVVGYVGTLCGNLIKAAVSRQREFLADASAVQFTRDPNGIGGALKKIGAHQHGSQLEASNAAEFSHLYFSRGIRAASGMLATHPPLDERIRRVDPQWDGELPSTAERRDSVDETPADPTPAGESRGRDARQLMAMALATIGQLDQAHLDDARQRLDALDPRLTEAAHDPGAARAVAYGVLIHLDPETAAAQRALLDGVADPGVLRELDALESPLAALPSDQRLVLLELAIPLLKQLSTGQYATFKLCLERLISAEAAPGALQWALYRVLVQGVEGRHTRRRDRGLSALAEPAALLLSSMARAGTDDAEEARRAFAAGLATLAPLALDYVPGPTAFSELDLSLDRLQRLNGEGRRQLLAALAECVEHDGRVSPREAELFRALAEALDCPLPPLLDDDNAE</sequence>
<protein>
    <submittedName>
        <fullName evidence="14">Zn-dependent protease with chaperone function</fullName>
    </submittedName>
</protein>
<dbReference type="AlphaFoldDB" id="A0A1G9K7K9"/>
<evidence type="ECO:0000256" key="8">
    <source>
        <dbReference type="ARBA" id="ARBA00022989"/>
    </source>
</evidence>
<keyword evidence="2" id="KW-1003">Cell membrane</keyword>
<evidence type="ECO:0000256" key="7">
    <source>
        <dbReference type="ARBA" id="ARBA00022833"/>
    </source>
</evidence>
<evidence type="ECO:0000256" key="10">
    <source>
        <dbReference type="ARBA" id="ARBA00023136"/>
    </source>
</evidence>
<evidence type="ECO:0000256" key="11">
    <source>
        <dbReference type="SAM" id="MobiDB-lite"/>
    </source>
</evidence>
<evidence type="ECO:0000256" key="4">
    <source>
        <dbReference type="ARBA" id="ARBA00022692"/>
    </source>
</evidence>
<gene>
    <name evidence="14" type="ORF">SAMN05192555_104260</name>
</gene>
<dbReference type="Proteomes" id="UP000199107">
    <property type="component" value="Unassembled WGS sequence"/>
</dbReference>
<dbReference type="InterPro" id="IPR029024">
    <property type="entry name" value="TerB-like"/>
</dbReference>
<evidence type="ECO:0000313" key="14">
    <source>
        <dbReference type="EMBL" id="SDL45424.1"/>
    </source>
</evidence>
<dbReference type="STRING" id="48727.SAMN05192555_104260"/>
<dbReference type="Pfam" id="PF01435">
    <property type="entry name" value="Peptidase_M48"/>
    <property type="match status" value="1"/>
</dbReference>
<feature type="transmembrane region" description="Helical" evidence="12">
    <location>
        <begin position="23"/>
        <end position="48"/>
    </location>
</feature>
<feature type="transmembrane region" description="Helical" evidence="12">
    <location>
        <begin position="68"/>
        <end position="87"/>
    </location>
</feature>
<evidence type="ECO:0000259" key="13">
    <source>
        <dbReference type="Pfam" id="PF01435"/>
    </source>
</evidence>
<dbReference type="Gene3D" id="3.30.2010.10">
    <property type="entry name" value="Metalloproteases ('zincins'), catalytic domain"/>
    <property type="match status" value="1"/>
</dbReference>
<organism evidence="14 15">
    <name type="scientific">Franzmannia pantelleriensis</name>
    <dbReference type="NCBI Taxonomy" id="48727"/>
    <lineage>
        <taxon>Bacteria</taxon>
        <taxon>Pseudomonadati</taxon>
        <taxon>Pseudomonadota</taxon>
        <taxon>Gammaproteobacteria</taxon>
        <taxon>Oceanospirillales</taxon>
        <taxon>Halomonadaceae</taxon>
        <taxon>Franzmannia</taxon>
    </lineage>
</organism>
<comment type="cofactor">
    <cofactor evidence="1">
        <name>Zn(2+)</name>
        <dbReference type="ChEBI" id="CHEBI:29105"/>
    </cofactor>
</comment>
<keyword evidence="8 12" id="KW-1133">Transmembrane helix</keyword>
<evidence type="ECO:0000256" key="12">
    <source>
        <dbReference type="SAM" id="Phobius"/>
    </source>
</evidence>
<dbReference type="InterPro" id="IPR001915">
    <property type="entry name" value="Peptidase_M48"/>
</dbReference>
<dbReference type="CDD" id="cd07340">
    <property type="entry name" value="M48B_Htpx_like"/>
    <property type="match status" value="1"/>
</dbReference>
<keyword evidence="9" id="KW-0482">Metalloprotease</keyword>
<dbReference type="GO" id="GO:0046872">
    <property type="term" value="F:metal ion binding"/>
    <property type="evidence" value="ECO:0007669"/>
    <property type="project" value="UniProtKB-KW"/>
</dbReference>
<dbReference type="GO" id="GO:0004222">
    <property type="term" value="F:metalloendopeptidase activity"/>
    <property type="evidence" value="ECO:0007669"/>
    <property type="project" value="InterPro"/>
</dbReference>
<dbReference type="RefSeq" id="WP_245701518.1">
    <property type="nucleotide sequence ID" value="NZ_FNGH01000004.1"/>
</dbReference>
<dbReference type="InterPro" id="IPR050083">
    <property type="entry name" value="HtpX_protease"/>
</dbReference>
<feature type="region of interest" description="Disordered" evidence="11">
    <location>
        <begin position="334"/>
        <end position="371"/>
    </location>
</feature>
<evidence type="ECO:0000256" key="9">
    <source>
        <dbReference type="ARBA" id="ARBA00023049"/>
    </source>
</evidence>
<evidence type="ECO:0000313" key="15">
    <source>
        <dbReference type="Proteomes" id="UP000199107"/>
    </source>
</evidence>
<feature type="transmembrane region" description="Helical" evidence="12">
    <location>
        <begin position="193"/>
        <end position="215"/>
    </location>
</feature>
<keyword evidence="10 12" id="KW-0472">Membrane</keyword>
<keyword evidence="6" id="KW-0378">Hydrolase</keyword>
<dbReference type="SUPFAM" id="SSF158682">
    <property type="entry name" value="TerB-like"/>
    <property type="match status" value="1"/>
</dbReference>
<feature type="domain" description="Peptidase M48" evidence="13">
    <location>
        <begin position="116"/>
        <end position="338"/>
    </location>
</feature>
<reference evidence="15" key="1">
    <citation type="submission" date="2016-10" db="EMBL/GenBank/DDBJ databases">
        <authorList>
            <person name="Varghese N."/>
            <person name="Submissions S."/>
        </authorList>
    </citation>
    <scope>NUCLEOTIDE SEQUENCE [LARGE SCALE GENOMIC DNA]</scope>
    <source>
        <strain evidence="15">AAP</strain>
    </source>
</reference>
<evidence type="ECO:0000256" key="5">
    <source>
        <dbReference type="ARBA" id="ARBA00022723"/>
    </source>
</evidence>